<dbReference type="AlphaFoldDB" id="A0A136A5P7"/>
<reference evidence="3" key="1">
    <citation type="submission" date="2016-02" db="EMBL/GenBank/DDBJ databases">
        <authorList>
            <person name="Schultz-Johansen M."/>
            <person name="Glaring M.A."/>
            <person name="Bech P.K."/>
            <person name="Stougaard P."/>
        </authorList>
    </citation>
    <scope>NUCLEOTIDE SEQUENCE [LARGE SCALE GENOMIC DNA]</scope>
    <source>
        <strain evidence="3">S66</strain>
    </source>
</reference>
<protein>
    <recommendedName>
        <fullName evidence="4">Serine active site containing 1-like protein</fullName>
    </recommendedName>
</protein>
<comment type="caution">
    <text evidence="2">The sequence shown here is derived from an EMBL/GenBank/DDBJ whole genome shotgun (WGS) entry which is preliminary data.</text>
</comment>
<accession>A0A136A5P7</accession>
<dbReference type="EMBL" id="LSNE01000003">
    <property type="protein sequence ID" value="KXI30450.1"/>
    <property type="molecule type" value="Genomic_DNA"/>
</dbReference>
<evidence type="ECO:0000313" key="2">
    <source>
        <dbReference type="EMBL" id="KXI30450.1"/>
    </source>
</evidence>
<feature type="transmembrane region" description="Helical" evidence="1">
    <location>
        <begin position="250"/>
        <end position="268"/>
    </location>
</feature>
<dbReference type="OrthoDB" id="57937at2"/>
<evidence type="ECO:0000256" key="1">
    <source>
        <dbReference type="SAM" id="Phobius"/>
    </source>
</evidence>
<feature type="transmembrane region" description="Helical" evidence="1">
    <location>
        <begin position="169"/>
        <end position="190"/>
    </location>
</feature>
<feature type="transmembrane region" description="Helical" evidence="1">
    <location>
        <begin position="275"/>
        <end position="292"/>
    </location>
</feature>
<organism evidence="2 3">
    <name type="scientific">Paraglaciecola hydrolytica</name>
    <dbReference type="NCBI Taxonomy" id="1799789"/>
    <lineage>
        <taxon>Bacteria</taxon>
        <taxon>Pseudomonadati</taxon>
        <taxon>Pseudomonadota</taxon>
        <taxon>Gammaproteobacteria</taxon>
        <taxon>Alteromonadales</taxon>
        <taxon>Alteromonadaceae</taxon>
        <taxon>Paraglaciecola</taxon>
    </lineage>
</organism>
<dbReference type="Proteomes" id="UP000070299">
    <property type="component" value="Unassembled WGS sequence"/>
</dbReference>
<dbReference type="STRING" id="1799789.AX660_10830"/>
<feature type="transmembrane region" description="Helical" evidence="1">
    <location>
        <begin position="99"/>
        <end position="117"/>
    </location>
</feature>
<proteinExistence type="predicted"/>
<keyword evidence="3" id="KW-1185">Reference proteome</keyword>
<sequence length="337" mass="38923">MRFSLPWGIAACFGLIALIYLLGPYNADITFAEDQGALWYYWKLPNPSFWTHFTAWSFYTCHQIAIWWLIYSAKQSYSAKARDTATNTASYQTFGLHKVNIYALGLNLFFILLHIVQTKIFYDGLAQDVSNLSAQFSVIILLVMVMMIEHQRRGLFFGKKVKVLERTYALVKDYHGYYFAWAIIYTFWFHPIETTLGHLLGTFYTFMLMLQGSLFFTRFHRNKYWTLLLETFVLLHGALVAYASVHGESVSMFAFGFAVIFFVTQIYGLGLKKPLIYSLTLLFAVLVGFYYQNNIASATQIFRIPAAIYGGVFIMLGLFFIGSLIYRLSNLRNTNKQ</sequence>
<gene>
    <name evidence="2" type="ORF">AX660_10830</name>
</gene>
<keyword evidence="1" id="KW-0812">Transmembrane</keyword>
<keyword evidence="1" id="KW-0472">Membrane</keyword>
<name>A0A136A5P7_9ALTE</name>
<feature type="transmembrane region" description="Helical" evidence="1">
    <location>
        <begin position="196"/>
        <end position="217"/>
    </location>
</feature>
<feature type="transmembrane region" description="Helical" evidence="1">
    <location>
        <begin position="304"/>
        <end position="326"/>
    </location>
</feature>
<keyword evidence="1" id="KW-1133">Transmembrane helix</keyword>
<feature type="transmembrane region" description="Helical" evidence="1">
    <location>
        <begin position="7"/>
        <end position="27"/>
    </location>
</feature>
<feature type="transmembrane region" description="Helical" evidence="1">
    <location>
        <begin position="47"/>
        <end position="70"/>
    </location>
</feature>
<evidence type="ECO:0008006" key="4">
    <source>
        <dbReference type="Google" id="ProtNLM"/>
    </source>
</evidence>
<dbReference type="RefSeq" id="WP_068374940.1">
    <property type="nucleotide sequence ID" value="NZ_LSNE01000003.1"/>
</dbReference>
<feature type="transmembrane region" description="Helical" evidence="1">
    <location>
        <begin position="129"/>
        <end position="148"/>
    </location>
</feature>
<evidence type="ECO:0000313" key="3">
    <source>
        <dbReference type="Proteomes" id="UP000070299"/>
    </source>
</evidence>
<feature type="transmembrane region" description="Helical" evidence="1">
    <location>
        <begin position="224"/>
        <end position="244"/>
    </location>
</feature>